<feature type="compositionally biased region" description="Polar residues" evidence="1">
    <location>
        <begin position="306"/>
        <end position="320"/>
    </location>
</feature>
<dbReference type="Gene3D" id="1.25.40.10">
    <property type="entry name" value="Tetratricopeptide repeat domain"/>
    <property type="match status" value="1"/>
</dbReference>
<dbReference type="GO" id="GO:0010972">
    <property type="term" value="P:negative regulation of G2/M transition of mitotic cell cycle"/>
    <property type="evidence" value="ECO:0007669"/>
    <property type="project" value="TreeGrafter"/>
</dbReference>
<organism evidence="2 3">
    <name type="scientific">Calocera viscosa (strain TUFC12733)</name>
    <dbReference type="NCBI Taxonomy" id="1330018"/>
    <lineage>
        <taxon>Eukaryota</taxon>
        <taxon>Fungi</taxon>
        <taxon>Dikarya</taxon>
        <taxon>Basidiomycota</taxon>
        <taxon>Agaricomycotina</taxon>
        <taxon>Dacrymycetes</taxon>
        <taxon>Dacrymycetales</taxon>
        <taxon>Dacrymycetaceae</taxon>
        <taxon>Calocera</taxon>
    </lineage>
</organism>
<evidence type="ECO:0008006" key="4">
    <source>
        <dbReference type="Google" id="ProtNLM"/>
    </source>
</evidence>
<dbReference type="STRING" id="1330018.A0A167QI15"/>
<evidence type="ECO:0000313" key="2">
    <source>
        <dbReference type="EMBL" id="KZO99781.1"/>
    </source>
</evidence>
<dbReference type="OrthoDB" id="2148946at2759"/>
<feature type="compositionally biased region" description="Low complexity" evidence="1">
    <location>
        <begin position="356"/>
        <end position="365"/>
    </location>
</feature>
<dbReference type="GO" id="GO:0032153">
    <property type="term" value="C:cell division site"/>
    <property type="evidence" value="ECO:0007669"/>
    <property type="project" value="TreeGrafter"/>
</dbReference>
<feature type="compositionally biased region" description="Polar residues" evidence="1">
    <location>
        <begin position="476"/>
        <end position="501"/>
    </location>
</feature>
<dbReference type="SMART" id="SM00671">
    <property type="entry name" value="SEL1"/>
    <property type="match status" value="2"/>
</dbReference>
<dbReference type="Proteomes" id="UP000076738">
    <property type="component" value="Unassembled WGS sequence"/>
</dbReference>
<feature type="compositionally biased region" description="Low complexity" evidence="1">
    <location>
        <begin position="87"/>
        <end position="96"/>
    </location>
</feature>
<feature type="compositionally biased region" description="Pro residues" evidence="1">
    <location>
        <begin position="650"/>
        <end position="674"/>
    </location>
</feature>
<feature type="compositionally biased region" description="Low complexity" evidence="1">
    <location>
        <begin position="703"/>
        <end position="713"/>
    </location>
</feature>
<sequence>MARPHPHAGPLPAPSLAFFTLPDGQLSPLDRIMLSARSLASPSPNSASSPYGYGSALLSGSTTSARMGGGPFLSPLATSVYSPSPSPFTFPSGPTSASASRSIHTPLWTDPQPQPPSPHSPLLHTRFGTPHSPASSVYSHLSSPPYSPEPPRSPEPGHSPGLEPGAGVDADAETGMRSREEWSPRSTGTSGELSRGGMQHLLEAFEEVAGGVPGSEGAGGFVGAAGDGQREGEGEGQEVGAKGPEEQERVLIGPVPRRKQSKSGSTSATPSASGTNVLPGWEGSYFPPMERYRAPRSPGRRPTLSPPAQDSTFMPSSASPERTPAAEGAYDAPPTVIINSPDLELDLQPAPQPTLASASASGSTAVFEFVVTDEPAPTPPAERPTGGGRARSYTSGNFSRPRIAVSPVLQDEVPFGWQQREPPGPSHWSPQQHSPVPHWPPTQPQHQADRPRTSGQVRTPPSAYTLHADPRDLRRSNSQPSVSPTHSLHLQTAFPQSTTPPELSLSANSSGSGADTSFGFPRTPARSPAPVHASSLPPSGERVNKQLSALQSQGKGGTRSPAVSVYSDYSYYSVDSSSSAESRGVGVKSDELQRAVSVEGSEPAPPAPVRADSLSGRYVKALSRHGSTSGVSTAPSTTTVGSAGTATAKPPRPPPPAVPITRPHPPTGHLPAPGPGQAAAPAPPSAFIPPRPSFDSNLRRTPSLSSLSLSSISEAHRPAPAHPEPPRLSQPLQHLYAGLAASSAPHPDLFLAAEHFEKSAKLGGGCPGGMILWGLTLRRGWGMRMDDQRGLVWLRKGVERALKEWEGEDQQGRKGLAMGMGMGMGVGMGDEWGGMRQELVRALGEVARGFMYGRGVKEDKKLGFGCGVQNYFLVAANLGDPACAQEVAQCYEKGRGVRKDKTEAARWYRRAVGAGGGGPGLDWIWKGKYD</sequence>
<feature type="compositionally biased region" description="Basic and acidic residues" evidence="1">
    <location>
        <begin position="174"/>
        <end position="183"/>
    </location>
</feature>
<reference evidence="2 3" key="1">
    <citation type="journal article" date="2016" name="Mol. Biol. Evol.">
        <title>Comparative Genomics of Early-Diverging Mushroom-Forming Fungi Provides Insights into the Origins of Lignocellulose Decay Capabilities.</title>
        <authorList>
            <person name="Nagy L.G."/>
            <person name="Riley R."/>
            <person name="Tritt A."/>
            <person name="Adam C."/>
            <person name="Daum C."/>
            <person name="Floudas D."/>
            <person name="Sun H."/>
            <person name="Yadav J.S."/>
            <person name="Pangilinan J."/>
            <person name="Larsson K.H."/>
            <person name="Matsuura K."/>
            <person name="Barry K."/>
            <person name="Labutti K."/>
            <person name="Kuo R."/>
            <person name="Ohm R.A."/>
            <person name="Bhattacharya S.S."/>
            <person name="Shirouzu T."/>
            <person name="Yoshinaga Y."/>
            <person name="Martin F.M."/>
            <person name="Grigoriev I.V."/>
            <person name="Hibbett D.S."/>
        </authorList>
    </citation>
    <scope>NUCLEOTIDE SEQUENCE [LARGE SCALE GENOMIC DNA]</scope>
    <source>
        <strain evidence="2 3">TUFC12733</strain>
    </source>
</reference>
<keyword evidence="3" id="KW-1185">Reference proteome</keyword>
<dbReference type="AlphaFoldDB" id="A0A167QI15"/>
<evidence type="ECO:0000313" key="3">
    <source>
        <dbReference type="Proteomes" id="UP000076738"/>
    </source>
</evidence>
<name>A0A167QI15_CALVF</name>
<feature type="compositionally biased region" description="Low complexity" evidence="1">
    <location>
        <begin position="563"/>
        <end position="579"/>
    </location>
</feature>
<feature type="compositionally biased region" description="Low complexity" evidence="1">
    <location>
        <begin position="626"/>
        <end position="649"/>
    </location>
</feature>
<feature type="region of interest" description="Disordered" evidence="1">
    <location>
        <begin position="210"/>
        <end position="729"/>
    </location>
</feature>
<feature type="compositionally biased region" description="Low complexity" evidence="1">
    <location>
        <begin position="503"/>
        <end position="514"/>
    </location>
</feature>
<feature type="region of interest" description="Disordered" evidence="1">
    <location>
        <begin position="83"/>
        <end position="194"/>
    </location>
</feature>
<evidence type="ECO:0000256" key="1">
    <source>
        <dbReference type="SAM" id="MobiDB-lite"/>
    </source>
</evidence>
<gene>
    <name evidence="2" type="ORF">CALVIDRAFT_525308</name>
</gene>
<proteinExistence type="predicted"/>
<dbReference type="Pfam" id="PF08238">
    <property type="entry name" value="Sel1"/>
    <property type="match status" value="2"/>
</dbReference>
<feature type="compositionally biased region" description="Pro residues" evidence="1">
    <location>
        <begin position="145"/>
        <end position="154"/>
    </location>
</feature>
<feature type="compositionally biased region" description="Low complexity" evidence="1">
    <location>
        <begin position="132"/>
        <end position="144"/>
    </location>
</feature>
<accession>A0A167QI15</accession>
<protein>
    <recommendedName>
        <fullName evidence="4">HCP-like protein</fullName>
    </recommendedName>
</protein>
<dbReference type="PANTHER" id="PTHR43628">
    <property type="entry name" value="ACTIVATOR OF C KINASE PROTEIN 1-RELATED"/>
    <property type="match status" value="1"/>
</dbReference>
<dbReference type="EMBL" id="KV417271">
    <property type="protein sequence ID" value="KZO99781.1"/>
    <property type="molecule type" value="Genomic_DNA"/>
</dbReference>
<feature type="compositionally biased region" description="Gly residues" evidence="1">
    <location>
        <begin position="211"/>
        <end position="226"/>
    </location>
</feature>
<dbReference type="InterPro" id="IPR006597">
    <property type="entry name" value="Sel1-like"/>
</dbReference>
<dbReference type="PANTHER" id="PTHR43628:SF1">
    <property type="entry name" value="CHITIN SYNTHASE REGULATORY FACTOR 2-RELATED"/>
    <property type="match status" value="1"/>
</dbReference>
<dbReference type="SUPFAM" id="SSF81901">
    <property type="entry name" value="HCP-like"/>
    <property type="match status" value="1"/>
</dbReference>
<feature type="compositionally biased region" description="Low complexity" evidence="1">
    <location>
        <begin position="262"/>
        <end position="275"/>
    </location>
</feature>
<dbReference type="InterPro" id="IPR052945">
    <property type="entry name" value="Mitotic_Regulator"/>
</dbReference>
<dbReference type="InterPro" id="IPR011990">
    <property type="entry name" value="TPR-like_helical_dom_sf"/>
</dbReference>
<feature type="compositionally biased region" description="Pro residues" evidence="1">
    <location>
        <begin position="681"/>
        <end position="692"/>
    </location>
</feature>